<name>A0A7X5RJP1_9ALTE</name>
<dbReference type="GO" id="GO:0016651">
    <property type="term" value="F:oxidoreductase activity, acting on NAD(P)H"/>
    <property type="evidence" value="ECO:0007669"/>
    <property type="project" value="TreeGrafter"/>
</dbReference>
<comment type="caution">
    <text evidence="4">The sequence shown here is derived from an EMBL/GenBank/DDBJ whole genome shotgun (WGS) entry which is preliminary data.</text>
</comment>
<gene>
    <name evidence="4" type="ORF">GTH32_02245</name>
</gene>
<reference evidence="4 5" key="1">
    <citation type="submission" date="2020-01" db="EMBL/GenBank/DDBJ databases">
        <authorList>
            <person name="Chen J."/>
            <person name="Zhu S."/>
            <person name="Yang J."/>
        </authorList>
    </citation>
    <scope>NUCLEOTIDE SEQUENCE [LARGE SCALE GENOMIC DNA]</scope>
    <source>
        <strain evidence="4 5">345S023</strain>
    </source>
</reference>
<dbReference type="AlphaFoldDB" id="A0A7X5RJP1"/>
<protein>
    <submittedName>
        <fullName evidence="4">Zinc-binding dehydrogenase</fullName>
    </submittedName>
</protein>
<dbReference type="Proteomes" id="UP000470213">
    <property type="component" value="Unassembled WGS sequence"/>
</dbReference>
<dbReference type="RefSeq" id="WP_163083608.1">
    <property type="nucleotide sequence ID" value="NZ_JAAAWN010000002.1"/>
</dbReference>
<dbReference type="InterPro" id="IPR036291">
    <property type="entry name" value="NAD(P)-bd_dom_sf"/>
</dbReference>
<dbReference type="SUPFAM" id="SSF50129">
    <property type="entry name" value="GroES-like"/>
    <property type="match status" value="1"/>
</dbReference>
<dbReference type="EMBL" id="JAAAWN010000002">
    <property type="protein sequence ID" value="NDV90017.1"/>
    <property type="molecule type" value="Genomic_DNA"/>
</dbReference>
<evidence type="ECO:0000313" key="5">
    <source>
        <dbReference type="Proteomes" id="UP000470213"/>
    </source>
</evidence>
<feature type="domain" description="Enoyl reductase (ER)" evidence="3">
    <location>
        <begin position="12"/>
        <end position="323"/>
    </location>
</feature>
<dbReference type="PANTHER" id="PTHR48106">
    <property type="entry name" value="QUINONE OXIDOREDUCTASE PIG3-RELATED"/>
    <property type="match status" value="1"/>
</dbReference>
<dbReference type="PANTHER" id="PTHR48106:SF18">
    <property type="entry name" value="QUINONE OXIDOREDUCTASE PIG3"/>
    <property type="match status" value="1"/>
</dbReference>
<keyword evidence="2" id="KW-0560">Oxidoreductase</keyword>
<dbReference type="CDD" id="cd05276">
    <property type="entry name" value="p53_inducible_oxidoreductase"/>
    <property type="match status" value="1"/>
</dbReference>
<dbReference type="SUPFAM" id="SSF51735">
    <property type="entry name" value="NAD(P)-binding Rossmann-fold domains"/>
    <property type="match status" value="1"/>
</dbReference>
<evidence type="ECO:0000259" key="3">
    <source>
        <dbReference type="SMART" id="SM00829"/>
    </source>
</evidence>
<keyword evidence="1" id="KW-0521">NADP</keyword>
<dbReference type="Gene3D" id="3.90.180.10">
    <property type="entry name" value="Medium-chain alcohol dehydrogenases, catalytic domain"/>
    <property type="match status" value="1"/>
</dbReference>
<dbReference type="Gene3D" id="3.40.50.720">
    <property type="entry name" value="NAD(P)-binding Rossmann-like Domain"/>
    <property type="match status" value="1"/>
</dbReference>
<dbReference type="InterPro" id="IPR020843">
    <property type="entry name" value="ER"/>
</dbReference>
<accession>A0A7X5RJP1</accession>
<dbReference type="Pfam" id="PF00107">
    <property type="entry name" value="ADH_zinc_N"/>
    <property type="match status" value="1"/>
</dbReference>
<organism evidence="4 5">
    <name type="scientific">Alteromonas profundi</name>
    <dbReference type="NCBI Taxonomy" id="2696062"/>
    <lineage>
        <taxon>Bacteria</taxon>
        <taxon>Pseudomonadati</taxon>
        <taxon>Pseudomonadota</taxon>
        <taxon>Gammaproteobacteria</taxon>
        <taxon>Alteromonadales</taxon>
        <taxon>Alteromonadaceae</taxon>
        <taxon>Alteromonas/Salinimonas group</taxon>
        <taxon>Alteromonas</taxon>
    </lineage>
</organism>
<proteinExistence type="predicted"/>
<dbReference type="InterPro" id="IPR013154">
    <property type="entry name" value="ADH-like_N"/>
</dbReference>
<dbReference type="SMART" id="SM00829">
    <property type="entry name" value="PKS_ER"/>
    <property type="match status" value="1"/>
</dbReference>
<evidence type="ECO:0000256" key="1">
    <source>
        <dbReference type="ARBA" id="ARBA00022857"/>
    </source>
</evidence>
<dbReference type="InterPro" id="IPR011032">
    <property type="entry name" value="GroES-like_sf"/>
</dbReference>
<dbReference type="Pfam" id="PF08240">
    <property type="entry name" value="ADH_N"/>
    <property type="match status" value="1"/>
</dbReference>
<dbReference type="NCBIfam" id="TIGR02824">
    <property type="entry name" value="quinone_pig3"/>
    <property type="match status" value="1"/>
</dbReference>
<evidence type="ECO:0000313" key="4">
    <source>
        <dbReference type="EMBL" id="NDV90017.1"/>
    </source>
</evidence>
<dbReference type="InterPro" id="IPR014189">
    <property type="entry name" value="Quinone_OxRdtase_PIG3"/>
</dbReference>
<dbReference type="GO" id="GO:0070402">
    <property type="term" value="F:NADPH binding"/>
    <property type="evidence" value="ECO:0007669"/>
    <property type="project" value="TreeGrafter"/>
</dbReference>
<dbReference type="InterPro" id="IPR013149">
    <property type="entry name" value="ADH-like_C"/>
</dbReference>
<sequence>MRFVDFTEGCKPTELVIAQTSSPQLTQGKVLVKVHAFGVNRADTLQRQGHYPAPAGESEILGLEMAGEVIGVAEDVSQWQVGDRVFGLVAGGGYAEEVAVLASHLMAIPDSLSDTEAAGLAEVFLTAFQCLRTISHVKPAQRVLLHGGASGVGLAATQLCRYWGVEAAVTASSEAKLDYCAQQGAKLGINYRHQDFAEEVKQAWPEGVDMVLDMVGGDYLNRNLKVLKQDGIVVYLAMLAGRYADKLDMALLIGKRATIQGTTLRSRSDAYKSTLIEDFATTCLPAFARGELKVNIDTVYTIDEVAQSHARLEANDTQGKIVVTWR</sequence>
<keyword evidence="5" id="KW-1185">Reference proteome</keyword>
<evidence type="ECO:0000256" key="2">
    <source>
        <dbReference type="ARBA" id="ARBA00023002"/>
    </source>
</evidence>